<keyword evidence="8" id="KW-0677">Repeat</keyword>
<dbReference type="OrthoDB" id="412680at2759"/>
<keyword evidence="5" id="KW-0165">Cleavage on pair of basic residues</keyword>
<accession>A0A3P8VUK8</accession>
<feature type="region of interest" description="Disordered" evidence="19">
    <location>
        <begin position="1190"/>
        <end position="1235"/>
    </location>
</feature>
<dbReference type="PANTHER" id="PTHR13723:SF142">
    <property type="entry name" value="A DISINTEGRIN AND METALLOPROTEINASE WITH THROMBOSPONDIN MOTIFS 7"/>
    <property type="match status" value="1"/>
</dbReference>
<dbReference type="Gene3D" id="3.40.1620.60">
    <property type="match status" value="1"/>
</dbReference>
<keyword evidence="2" id="KW-0964">Secreted</keyword>
<evidence type="ECO:0000256" key="8">
    <source>
        <dbReference type="ARBA" id="ARBA00022737"/>
    </source>
</evidence>
<evidence type="ECO:0000256" key="11">
    <source>
        <dbReference type="ARBA" id="ARBA00023049"/>
    </source>
</evidence>
<feature type="binding site" evidence="16">
    <location>
        <position position="258"/>
    </location>
    <ligand>
        <name>Ca(2+)</name>
        <dbReference type="ChEBI" id="CHEBI:29108"/>
        <label>2</label>
    </ligand>
</feature>
<dbReference type="PRINTS" id="PR01857">
    <property type="entry name" value="ADAMTSFAMILY"/>
</dbReference>
<feature type="binding site" evidence="16">
    <location>
        <position position="342"/>
    </location>
    <ligand>
        <name>Ca(2+)</name>
        <dbReference type="ChEBI" id="CHEBI:29108"/>
        <label>2</label>
    </ligand>
</feature>
<evidence type="ECO:0000256" key="15">
    <source>
        <dbReference type="PIRSR" id="PIRSR613273-1"/>
    </source>
</evidence>
<feature type="disulfide bond" evidence="17">
    <location>
        <begin position="360"/>
        <end position="367"/>
    </location>
</feature>
<dbReference type="GO" id="GO:0004222">
    <property type="term" value="F:metalloendopeptidase activity"/>
    <property type="evidence" value="ECO:0007669"/>
    <property type="project" value="InterPro"/>
</dbReference>
<keyword evidence="9" id="KW-0378">Hydrolase</keyword>
<feature type="binding site" evidence="16">
    <location>
        <position position="349"/>
    </location>
    <ligand>
        <name>Ca(2+)</name>
        <dbReference type="ChEBI" id="CHEBI:29108"/>
        <label>1</label>
    </ligand>
</feature>
<evidence type="ECO:0000256" key="3">
    <source>
        <dbReference type="ARBA" id="ARBA00022530"/>
    </source>
</evidence>
<feature type="disulfide bond" evidence="17">
    <location>
        <begin position="331"/>
        <end position="385"/>
    </location>
</feature>
<dbReference type="Gene3D" id="2.20.100.10">
    <property type="entry name" value="Thrombospondin type-1 (TSP1) repeat"/>
    <property type="match status" value="8"/>
</dbReference>
<dbReference type="Pfam" id="PF01562">
    <property type="entry name" value="Pep_M12B_propep"/>
    <property type="match status" value="1"/>
</dbReference>
<dbReference type="PROSITE" id="PS50215">
    <property type="entry name" value="ADAM_MEPRO"/>
    <property type="match status" value="1"/>
</dbReference>
<feature type="disulfide bond" evidence="17">
    <location>
        <begin position="567"/>
        <end position="605"/>
    </location>
</feature>
<feature type="compositionally biased region" description="Polar residues" evidence="19">
    <location>
        <begin position="1218"/>
        <end position="1227"/>
    </location>
</feature>
<evidence type="ECO:0000256" key="16">
    <source>
        <dbReference type="PIRSR" id="PIRSR613273-2"/>
    </source>
</evidence>
<dbReference type="InParanoid" id="A0A3P8VUK8"/>
<sequence>MTRLNCGRHAVGPGVSPLLLGIALLTLLRSCTTLGSSHGSEGLLQDLPSYKVVHPIRVDARGHFLSNFLSHHARRVQRRETSEGRVDSDQVFYQLWHDGHRLNFNLTLNSHLLAPGFLTERRYGGLKGSQIRPPTFSRCHFFGEVRDGAAVKGNAAISTCDGLTGLFKLSEEEFFIQPLEESSGESSTPQAHAIYKRHTSPPGTRQVSGKPAPRGTCGIKNSVSIDDTERQRERWERRQGRRRRRIHQRSVSREKWVETLVVADPKMVEYHGGKAVEGYVLAVMNIVAGLFTDASIGNAINIVVVRLILLEQDEDELKISHHADNSLNSFCKWQKKLNMKGDDHPLHHDVAVLLTRKDICAAVNMPCETLGLSHVAGMCQPHRSCSISEDTGLPLAFTVAHELGHNFGIQHDGNGNDCEPVGKRPFVMSPQLLYGTFLPRWSRCSRQYITRFLDRGWGSCLDDAPGKDKLSLNLVLPGVLYTATHQCRLQYGSGSRLCNDVDNVCSTLWCTVGTTCHSKLDGAADGTSCGENKWCFSGECVSLGVFPESVHGGWGSWSDWTACSRTCGVSVRSAQRDCDNPTPRHRGKYCLGERRRYMICKMAPCPQDTPRFRDVQCGHFNNLPYKGKFYRWESVINKVSPCELHCRPLNEHFSEKMQDAVTDGTPCYEGNKSRDLCINGICKNIGCDYVIDSGAVEDRCGVCHGNGSTCTTVKKTFEESEGIGYVDIGLIPEGAREIRIEEVAEAGNFLALRSDHPGKYFLNGGWTIQWNGEYKAAGTVFTYLRVGHLENLTSPGPTVEPLWIQLLFQESNPGVRYEYTVSQTLSQDKNSTLSAFYWKHGSWSECSVTCGTGVQRQIVHCVEKTIGIVEEHFCDPETRPDDNQTSCNRDPCPAVWWVGEWHKCSVSCGDTGLAKRTVLCIQAISVEEQKALQPSECEHIPKPESIIPCNTGILCPAEWTSGAWSKCSVTCGSGLRRRDVSCSTKEDFDCDPQNKPPTTSTCQVQDCPVVVDNFGGTDWSGSGWPSKEVLNEINSIPEAKPLPKYSTTRAQPSTHNNLNDIVEGDFHFHNNIENGDQSKVHVDDFYYDYNFINFHEDLSADFDNDENDSGDSHGLSEEANKNENANIDIVGAPTTTPAISAAYMTNTEEPQNTNHVKVEHSGNTATNESVQRNSENLGDFLHEDLLLPVSTTHSPTSSTTGHSPKPKQIHEIVRWPENRSTLSPPESTTKEASQDVTWEQYLDETENSYRYFPEENSTDNVTLTPNHDAPTPIYHTIVSTIGASPVNTQEKGLSDVYDEYIYNDLSMSGQDVSVEGTERFVTPAGVQLEDTASEIPQSTLSTTTFKLDFSSVYEVNKGSPWGSDHHPSETSLTSTQKATPLTFPFPEISGNRETSDGSVLLTGTETIPLTNQKGASQSSSDDLPSEMEQVPARTSMNITTGTDSDSKPQLFDVNEFDFNEILLPPVVSSTSNSEPDLSASAVTTEPPMTPVKLTDPSAPAMLPQATPPSTLRTPSVSTTTPTSTPTRFKNAAYWVTGNWSACSTSCGLGAVWRTLTCSTGSDSDCDPAQRPVPAQRCYLRPCSTWKVGNWSKCSRNCEGGNKSREVQCIDLRDQRPLRPFHCQAVSSRPPTQMYCNIQPCLDWYTSSWGPCSEVCGGGEQQRIVTCLEKERCNSDLQPSTIQSCNSQPCAQWLTGSWGQCSASCGGGLQYRLIKCVNTKVEMEEEVDQASCAHDPKPASSLKCNLQECDTASTGAVCLRDRLTSRFCQTLFVLGRCRLANVRTQCCKTCSRLSRLSTTSRH</sequence>
<feature type="binding site" evidence="16">
    <location>
        <position position="258"/>
    </location>
    <ligand>
        <name>Ca(2+)</name>
        <dbReference type="ChEBI" id="CHEBI:29108"/>
        <label>1</label>
    </ligand>
</feature>
<evidence type="ECO:0000256" key="2">
    <source>
        <dbReference type="ARBA" id="ARBA00022525"/>
    </source>
</evidence>
<dbReference type="InterPro" id="IPR010294">
    <property type="entry name" value="ADAMTS_spacer1"/>
</dbReference>
<feature type="binding site" description="in inhibited form" evidence="16">
    <location>
        <position position="217"/>
    </location>
    <ligand>
        <name>Zn(2+)</name>
        <dbReference type="ChEBI" id="CHEBI:29105"/>
        <note>catalytic</note>
    </ligand>
</feature>
<keyword evidence="4" id="KW-0645">Protease</keyword>
<dbReference type="Pfam" id="PF17771">
    <property type="entry name" value="ADAMTS_CR_2"/>
    <property type="match status" value="1"/>
</dbReference>
<dbReference type="Proteomes" id="UP000265120">
    <property type="component" value="Unassembled WGS sequence"/>
</dbReference>
<keyword evidence="6 16" id="KW-0479">Metal-binding</keyword>
<dbReference type="InterPro" id="IPR010909">
    <property type="entry name" value="PLAC"/>
</dbReference>
<keyword evidence="14" id="KW-0325">Glycoprotein</keyword>
<keyword evidence="11" id="KW-0482">Metalloprotease</keyword>
<feature type="binding site" evidence="16 18">
    <location>
        <position position="411"/>
    </location>
    <ligand>
        <name>Zn(2+)</name>
        <dbReference type="ChEBI" id="CHEBI:29105"/>
        <note>catalytic</note>
    </ligand>
</feature>
<dbReference type="InterPro" id="IPR024079">
    <property type="entry name" value="MetalloPept_cat_dom_sf"/>
</dbReference>
<evidence type="ECO:0000256" key="13">
    <source>
        <dbReference type="ARBA" id="ARBA00023157"/>
    </source>
</evidence>
<keyword evidence="10 16" id="KW-0862">Zinc</keyword>
<feature type="binding site" evidence="16 18">
    <location>
        <position position="401"/>
    </location>
    <ligand>
        <name>Zn(2+)</name>
        <dbReference type="ChEBI" id="CHEBI:29105"/>
        <note>catalytic</note>
    </ligand>
</feature>
<dbReference type="CTD" id="11173"/>
<dbReference type="PROSITE" id="PS50092">
    <property type="entry name" value="TSP1"/>
    <property type="match status" value="7"/>
</dbReference>
<feature type="compositionally biased region" description="Basic and acidic residues" evidence="19">
    <location>
        <begin position="1208"/>
        <end position="1217"/>
    </location>
</feature>
<feature type="disulfide bond" evidence="17">
    <location>
        <begin position="498"/>
        <end position="516"/>
    </location>
</feature>
<evidence type="ECO:0000313" key="23">
    <source>
        <dbReference type="Ensembl" id="ENSCSEP00000016090.1"/>
    </source>
</evidence>
<dbReference type="GO" id="GO:0006508">
    <property type="term" value="P:proteolysis"/>
    <property type="evidence" value="ECO:0007669"/>
    <property type="project" value="UniProtKB-KW"/>
</dbReference>
<dbReference type="Pfam" id="PF00090">
    <property type="entry name" value="TSP_1"/>
    <property type="match status" value="1"/>
</dbReference>
<dbReference type="FunFam" id="2.60.120.830:FF:000001">
    <property type="entry name" value="A disintegrin and metalloproteinase with thrombospondin motifs 1"/>
    <property type="match status" value="1"/>
</dbReference>
<feature type="disulfide bond" evidence="17">
    <location>
        <begin position="487"/>
        <end position="510"/>
    </location>
</feature>
<evidence type="ECO:0000256" key="4">
    <source>
        <dbReference type="ARBA" id="ARBA00022670"/>
    </source>
</evidence>
<evidence type="ECO:0000256" key="10">
    <source>
        <dbReference type="ARBA" id="ARBA00022833"/>
    </source>
</evidence>
<name>A0A3P8VUK8_CYNSE</name>
<dbReference type="FunFam" id="2.20.100.10:FF:000001">
    <property type="entry name" value="semaphorin-5A isoform X1"/>
    <property type="match status" value="1"/>
</dbReference>
<dbReference type="CDD" id="cd04273">
    <property type="entry name" value="ZnMc_ADAMTS_like"/>
    <property type="match status" value="1"/>
</dbReference>
<evidence type="ECO:0000256" key="20">
    <source>
        <dbReference type="SAM" id="SignalP"/>
    </source>
</evidence>
<dbReference type="GeneTree" id="ENSGT00940000159819"/>
<dbReference type="OMA" id="YCSERQA"/>
<feature type="domain" description="PLAC" evidence="22">
    <location>
        <begin position="1753"/>
        <end position="1793"/>
    </location>
</feature>
<dbReference type="InterPro" id="IPR002870">
    <property type="entry name" value="Peptidase_M12B_N"/>
</dbReference>
<feature type="chain" id="PRO_5018045975" evidence="20">
    <location>
        <begin position="34"/>
        <end position="1801"/>
    </location>
</feature>
<evidence type="ECO:0000256" key="18">
    <source>
        <dbReference type="PROSITE-ProRule" id="PRU00276"/>
    </source>
</evidence>
<evidence type="ECO:0000259" key="21">
    <source>
        <dbReference type="PROSITE" id="PS50215"/>
    </source>
</evidence>
<keyword evidence="3" id="KW-0272">Extracellular matrix</keyword>
<dbReference type="SUPFAM" id="SSF55486">
    <property type="entry name" value="Metalloproteases ('zincins'), catalytic domain"/>
    <property type="match status" value="1"/>
</dbReference>
<feature type="binding site" evidence="16">
    <location>
        <position position="463"/>
    </location>
    <ligand>
        <name>Ca(2+)</name>
        <dbReference type="ChEBI" id="CHEBI:29108"/>
        <label>1</label>
    </ligand>
</feature>
<dbReference type="PANTHER" id="PTHR13723">
    <property type="entry name" value="ADAMTS A DISINTEGRIN AND METALLOPROTEASE WITH THROMBOSPONDIN MOTIFS PROTEASE"/>
    <property type="match status" value="1"/>
</dbReference>
<feature type="disulfide bond" evidence="17">
    <location>
        <begin position="379"/>
        <end position="460"/>
    </location>
</feature>
<dbReference type="InterPro" id="IPR001590">
    <property type="entry name" value="Peptidase_M12B"/>
</dbReference>
<dbReference type="Ensembl" id="ENSCSET00000016297.1">
    <property type="protein sequence ID" value="ENSCSEP00000016090.1"/>
    <property type="gene ID" value="ENSCSEG00000010356.1"/>
</dbReference>
<evidence type="ECO:0000256" key="12">
    <source>
        <dbReference type="ARBA" id="ARBA00023145"/>
    </source>
</evidence>
<keyword evidence="13 17" id="KW-1015">Disulfide bond</keyword>
<dbReference type="FunFam" id="2.20.100.10:FF:000005">
    <property type="entry name" value="ADAM metallopeptidase with thrombospondin type 1 motif 9"/>
    <property type="match status" value="3"/>
</dbReference>
<keyword evidence="24" id="KW-1185">Reference proteome</keyword>
<feature type="compositionally biased region" description="Polar residues" evidence="19">
    <location>
        <begin position="1369"/>
        <end position="1379"/>
    </location>
</feature>
<comment type="caution">
    <text evidence="18">Lacks conserved residue(s) required for the propagation of feature annotation.</text>
</comment>
<dbReference type="SMART" id="SM00608">
    <property type="entry name" value="ACR"/>
    <property type="match status" value="1"/>
</dbReference>
<feature type="binding site" evidence="16">
    <location>
        <position position="342"/>
    </location>
    <ligand>
        <name>Ca(2+)</name>
        <dbReference type="ChEBI" id="CHEBI:29108"/>
        <label>1</label>
    </ligand>
</feature>
<evidence type="ECO:0000256" key="6">
    <source>
        <dbReference type="ARBA" id="ARBA00022723"/>
    </source>
</evidence>
<dbReference type="GeneID" id="103398480"/>
<feature type="region of interest" description="Disordered" evidence="19">
    <location>
        <begin position="196"/>
        <end position="231"/>
    </location>
</feature>
<feature type="compositionally biased region" description="Basic and acidic residues" evidence="19">
    <location>
        <begin position="1110"/>
        <end position="1121"/>
    </location>
</feature>
<keyword evidence="7 20" id="KW-0732">Signal</keyword>
<feature type="disulfide bond" evidence="17">
    <location>
        <begin position="418"/>
        <end position="444"/>
    </location>
</feature>
<dbReference type="GO" id="GO:0031012">
    <property type="term" value="C:extracellular matrix"/>
    <property type="evidence" value="ECO:0007669"/>
    <property type="project" value="TreeGrafter"/>
</dbReference>
<organism evidence="23 24">
    <name type="scientific">Cynoglossus semilaevis</name>
    <name type="common">Tongue sole</name>
    <dbReference type="NCBI Taxonomy" id="244447"/>
    <lineage>
        <taxon>Eukaryota</taxon>
        <taxon>Metazoa</taxon>
        <taxon>Chordata</taxon>
        <taxon>Craniata</taxon>
        <taxon>Vertebrata</taxon>
        <taxon>Euteleostomi</taxon>
        <taxon>Actinopterygii</taxon>
        <taxon>Neopterygii</taxon>
        <taxon>Teleostei</taxon>
        <taxon>Neoteleostei</taxon>
        <taxon>Acanthomorphata</taxon>
        <taxon>Carangaria</taxon>
        <taxon>Pleuronectiformes</taxon>
        <taxon>Pleuronectoidei</taxon>
        <taxon>Cynoglossidae</taxon>
        <taxon>Cynoglossinae</taxon>
        <taxon>Cynoglossus</taxon>
    </lineage>
</organism>
<feature type="region of interest" description="Disordered" evidence="19">
    <location>
        <begin position="1467"/>
        <end position="1524"/>
    </location>
</feature>
<dbReference type="GO" id="GO:0030198">
    <property type="term" value="P:extracellular matrix organization"/>
    <property type="evidence" value="ECO:0007669"/>
    <property type="project" value="InterPro"/>
</dbReference>
<dbReference type="SUPFAM" id="SSF82895">
    <property type="entry name" value="TSP-1 type 1 repeat"/>
    <property type="match status" value="8"/>
</dbReference>
<feature type="compositionally biased region" description="Low complexity" evidence="19">
    <location>
        <begin position="1507"/>
        <end position="1524"/>
    </location>
</feature>
<dbReference type="Pfam" id="PF01421">
    <property type="entry name" value="Reprolysin"/>
    <property type="match status" value="1"/>
</dbReference>
<dbReference type="PROSITE" id="PS50900">
    <property type="entry name" value="PLAC"/>
    <property type="match status" value="1"/>
</dbReference>
<reference evidence="23" key="2">
    <citation type="submission" date="2025-09" db="UniProtKB">
        <authorList>
            <consortium name="Ensembl"/>
        </authorList>
    </citation>
    <scope>IDENTIFICATION</scope>
</reference>
<comment type="subcellular location">
    <subcellularLocation>
        <location evidence="1">Secreted</location>
        <location evidence="1">Extracellular space</location>
        <location evidence="1">Extracellular matrix</location>
    </subcellularLocation>
</comment>
<dbReference type="SMART" id="SM00209">
    <property type="entry name" value="TSP1"/>
    <property type="match status" value="8"/>
</dbReference>
<evidence type="ECO:0000256" key="19">
    <source>
        <dbReference type="SAM" id="MobiDB-lite"/>
    </source>
</evidence>
<evidence type="ECO:0000256" key="9">
    <source>
        <dbReference type="ARBA" id="ARBA00022801"/>
    </source>
</evidence>
<feature type="disulfide bond" evidence="17">
    <location>
        <begin position="505"/>
        <end position="535"/>
    </location>
</feature>
<feature type="binding site" evidence="16 18">
    <location>
        <position position="405"/>
    </location>
    <ligand>
        <name>Zn(2+)</name>
        <dbReference type="ChEBI" id="CHEBI:29105"/>
        <note>catalytic</note>
    </ligand>
</feature>
<dbReference type="InterPro" id="IPR006586">
    <property type="entry name" value="ADAM_Cys-rich"/>
</dbReference>
<dbReference type="FunFam" id="3.40.390.10:FF:000001">
    <property type="entry name" value="A disintegrin and metalloproteinase with thrombospondin motifs 1"/>
    <property type="match status" value="1"/>
</dbReference>
<feature type="disulfide bond" evidence="17">
    <location>
        <begin position="529"/>
        <end position="540"/>
    </location>
</feature>
<dbReference type="InterPro" id="IPR013273">
    <property type="entry name" value="ADAMTS/ADAMTS-like"/>
</dbReference>
<dbReference type="RefSeq" id="XP_008335347.1">
    <property type="nucleotide sequence ID" value="XM_008337125.3"/>
</dbReference>
<feature type="active site" evidence="15 18">
    <location>
        <position position="402"/>
    </location>
</feature>
<feature type="compositionally biased region" description="Low complexity" evidence="19">
    <location>
        <begin position="1190"/>
        <end position="1203"/>
    </location>
</feature>
<feature type="compositionally biased region" description="Polar residues" evidence="19">
    <location>
        <begin position="1401"/>
        <end position="1422"/>
    </location>
</feature>
<feature type="signal peptide" evidence="20">
    <location>
        <begin position="1"/>
        <end position="33"/>
    </location>
</feature>
<dbReference type="InterPro" id="IPR045371">
    <property type="entry name" value="ADAMTS_CR_3"/>
</dbReference>
<dbReference type="InterPro" id="IPR036383">
    <property type="entry name" value="TSP1_rpt_sf"/>
</dbReference>
<evidence type="ECO:0000256" key="14">
    <source>
        <dbReference type="ARBA" id="ARBA00023180"/>
    </source>
</evidence>
<feature type="region of interest" description="Disordered" evidence="19">
    <location>
        <begin position="1102"/>
        <end position="1128"/>
    </location>
</feature>
<evidence type="ECO:0000259" key="22">
    <source>
        <dbReference type="PROSITE" id="PS50900"/>
    </source>
</evidence>
<dbReference type="Pfam" id="PF19030">
    <property type="entry name" value="TSP1_ADAMTS"/>
    <property type="match status" value="7"/>
</dbReference>
<keyword evidence="12" id="KW-0865">Zymogen</keyword>
<evidence type="ECO:0000313" key="24">
    <source>
        <dbReference type="Proteomes" id="UP000265120"/>
    </source>
</evidence>
<feature type="disulfide bond" evidence="17">
    <location>
        <begin position="578"/>
        <end position="590"/>
    </location>
</feature>
<feature type="domain" description="Peptidase M12B" evidence="21">
    <location>
        <begin position="255"/>
        <end position="465"/>
    </location>
</feature>
<dbReference type="Gene3D" id="3.40.390.10">
    <property type="entry name" value="Collagenase (Catalytic Domain)"/>
    <property type="match status" value="1"/>
</dbReference>
<feature type="binding site" evidence="16">
    <location>
        <position position="460"/>
    </location>
    <ligand>
        <name>Ca(2+)</name>
        <dbReference type="ChEBI" id="CHEBI:29108"/>
        <label>1</label>
    </ligand>
</feature>
<feature type="compositionally biased region" description="Polar residues" evidence="19">
    <location>
        <begin position="1467"/>
        <end position="1483"/>
    </location>
</feature>
<dbReference type="InterPro" id="IPR050439">
    <property type="entry name" value="ADAMTS_ADAMTS-like"/>
</dbReference>
<dbReference type="Gene3D" id="2.60.120.830">
    <property type="match status" value="1"/>
</dbReference>
<dbReference type="GO" id="GO:0046872">
    <property type="term" value="F:metal ion binding"/>
    <property type="evidence" value="ECO:0007669"/>
    <property type="project" value="UniProtKB-KW"/>
</dbReference>
<feature type="disulfide bond" evidence="17">
    <location>
        <begin position="563"/>
        <end position="600"/>
    </location>
</feature>
<dbReference type="InterPro" id="IPR000884">
    <property type="entry name" value="TSP1_rpt"/>
</dbReference>
<evidence type="ECO:0000256" key="1">
    <source>
        <dbReference type="ARBA" id="ARBA00004498"/>
    </source>
</evidence>
<feature type="region of interest" description="Disordered" evidence="19">
    <location>
        <begin position="1359"/>
        <end position="1429"/>
    </location>
</feature>
<reference evidence="23" key="1">
    <citation type="submission" date="2025-08" db="UniProtKB">
        <authorList>
            <consortium name="Ensembl"/>
        </authorList>
    </citation>
    <scope>IDENTIFICATION</scope>
</reference>
<dbReference type="KEGG" id="csem:103398480"/>
<feature type="binding site" evidence="16">
    <location>
        <position position="463"/>
    </location>
    <ligand>
        <name>Ca(2+)</name>
        <dbReference type="ChEBI" id="CHEBI:29108"/>
        <label>2</label>
    </ligand>
</feature>
<evidence type="ECO:0000256" key="17">
    <source>
        <dbReference type="PIRSR" id="PIRSR613273-3"/>
    </source>
</evidence>
<comment type="cofactor">
    <cofactor evidence="16">
        <name>Zn(2+)</name>
        <dbReference type="ChEBI" id="CHEBI:29105"/>
    </cofactor>
    <text evidence="16">Binds 1 zinc ion per subunit.</text>
</comment>
<dbReference type="Pfam" id="PF05986">
    <property type="entry name" value="ADAMTS_spacer1"/>
    <property type="match status" value="1"/>
</dbReference>
<evidence type="ECO:0000256" key="5">
    <source>
        <dbReference type="ARBA" id="ARBA00022685"/>
    </source>
</evidence>
<proteinExistence type="predicted"/>
<evidence type="ECO:0000256" key="7">
    <source>
        <dbReference type="ARBA" id="ARBA00022729"/>
    </source>
</evidence>
<keyword evidence="16" id="KW-0106">Calcium</keyword>
<dbReference type="InterPro" id="IPR041645">
    <property type="entry name" value="ADAMTS_CR_2"/>
</dbReference>
<protein>
    <submittedName>
        <fullName evidence="23">ADAM metallopeptidase with thrombospondin type 1 motif 7</fullName>
    </submittedName>
</protein>
<dbReference type="Pfam" id="PF19236">
    <property type="entry name" value="ADAMTS_CR_3"/>
    <property type="match status" value="1"/>
</dbReference>